<dbReference type="SUPFAM" id="SSF47384">
    <property type="entry name" value="Homodimeric domain of signal transducing histidine kinase"/>
    <property type="match status" value="1"/>
</dbReference>
<dbReference type="Pfam" id="PF00512">
    <property type="entry name" value="HisKA"/>
    <property type="match status" value="1"/>
</dbReference>
<evidence type="ECO:0000256" key="2">
    <source>
        <dbReference type="ARBA" id="ARBA00012438"/>
    </source>
</evidence>
<dbReference type="SMART" id="SM00448">
    <property type="entry name" value="REC"/>
    <property type="match status" value="1"/>
</dbReference>
<accession>A0ABT3N618</accession>
<keyword evidence="4" id="KW-0902">Two-component regulatory system</keyword>
<evidence type="ECO:0000259" key="7">
    <source>
        <dbReference type="PROSITE" id="PS50110"/>
    </source>
</evidence>
<evidence type="ECO:0000256" key="1">
    <source>
        <dbReference type="ARBA" id="ARBA00000085"/>
    </source>
</evidence>
<reference evidence="9 10" key="1">
    <citation type="submission" date="2022-11" db="EMBL/GenBank/DDBJ databases">
        <title>Desulfobotulus tamanensis H1 sp. nov. - anaerobic, alkaliphilic, sulphate reducing bacterium isolated from terrestrial mud volcano.</title>
        <authorList>
            <person name="Frolova A."/>
            <person name="Merkel A.Y."/>
            <person name="Slobodkin A.I."/>
        </authorList>
    </citation>
    <scope>NUCLEOTIDE SEQUENCE [LARGE SCALE GENOMIC DNA]</scope>
    <source>
        <strain evidence="9 10">H1</strain>
    </source>
</reference>
<protein>
    <recommendedName>
        <fullName evidence="2">histidine kinase</fullName>
        <ecNumber evidence="2">2.7.13.3</ecNumber>
    </recommendedName>
</protein>
<dbReference type="InterPro" id="IPR036890">
    <property type="entry name" value="HATPase_C_sf"/>
</dbReference>
<dbReference type="SMART" id="SM00388">
    <property type="entry name" value="HisKA"/>
    <property type="match status" value="1"/>
</dbReference>
<dbReference type="InterPro" id="IPR000014">
    <property type="entry name" value="PAS"/>
</dbReference>
<dbReference type="NCBIfam" id="TIGR00229">
    <property type="entry name" value="sensory_box"/>
    <property type="match status" value="1"/>
</dbReference>
<evidence type="ECO:0000259" key="6">
    <source>
        <dbReference type="PROSITE" id="PS50109"/>
    </source>
</evidence>
<dbReference type="InterPro" id="IPR003661">
    <property type="entry name" value="HisK_dim/P_dom"/>
</dbReference>
<evidence type="ECO:0000313" key="10">
    <source>
        <dbReference type="Proteomes" id="UP001209681"/>
    </source>
</evidence>
<dbReference type="InterPro" id="IPR001789">
    <property type="entry name" value="Sig_transdc_resp-reg_receiver"/>
</dbReference>
<dbReference type="SUPFAM" id="SSF52172">
    <property type="entry name" value="CheY-like"/>
    <property type="match status" value="1"/>
</dbReference>
<dbReference type="CDD" id="cd16922">
    <property type="entry name" value="HATPase_EvgS-ArcB-TorS-like"/>
    <property type="match status" value="1"/>
</dbReference>
<dbReference type="CDD" id="cd00130">
    <property type="entry name" value="PAS"/>
    <property type="match status" value="1"/>
</dbReference>
<dbReference type="PROSITE" id="PS50112">
    <property type="entry name" value="PAS"/>
    <property type="match status" value="1"/>
</dbReference>
<evidence type="ECO:0000313" key="9">
    <source>
        <dbReference type="EMBL" id="MCW7752901.1"/>
    </source>
</evidence>
<feature type="domain" description="Response regulatory" evidence="7">
    <location>
        <begin position="9"/>
        <end position="125"/>
    </location>
</feature>
<dbReference type="RefSeq" id="WP_265423761.1">
    <property type="nucleotide sequence ID" value="NZ_JAPFPW010000002.1"/>
</dbReference>
<dbReference type="InterPro" id="IPR011006">
    <property type="entry name" value="CheY-like_superfamily"/>
</dbReference>
<dbReference type="Gene3D" id="1.10.287.130">
    <property type="match status" value="1"/>
</dbReference>
<comment type="catalytic activity">
    <reaction evidence="1">
        <text>ATP + protein L-histidine = ADP + protein N-phospho-L-histidine.</text>
        <dbReference type="EC" id="2.7.13.3"/>
    </reaction>
</comment>
<organism evidence="9 10">
    <name type="scientific">Desulfobotulus pelophilus</name>
    <dbReference type="NCBI Taxonomy" id="2823377"/>
    <lineage>
        <taxon>Bacteria</taxon>
        <taxon>Pseudomonadati</taxon>
        <taxon>Thermodesulfobacteriota</taxon>
        <taxon>Desulfobacteria</taxon>
        <taxon>Desulfobacterales</taxon>
        <taxon>Desulfobacteraceae</taxon>
        <taxon>Desulfobotulus</taxon>
    </lineage>
</organism>
<dbReference type="InterPro" id="IPR005467">
    <property type="entry name" value="His_kinase_dom"/>
</dbReference>
<dbReference type="CDD" id="cd19920">
    <property type="entry name" value="REC_PA4781-like"/>
    <property type="match status" value="1"/>
</dbReference>
<dbReference type="InterPro" id="IPR013656">
    <property type="entry name" value="PAS_4"/>
</dbReference>
<dbReference type="SUPFAM" id="SSF55874">
    <property type="entry name" value="ATPase domain of HSP90 chaperone/DNA topoisomerase II/histidine kinase"/>
    <property type="match status" value="1"/>
</dbReference>
<dbReference type="EC" id="2.7.13.3" evidence="2"/>
<name>A0ABT3N618_9BACT</name>
<dbReference type="SUPFAM" id="SSF55785">
    <property type="entry name" value="PYP-like sensor domain (PAS domain)"/>
    <property type="match status" value="1"/>
</dbReference>
<evidence type="ECO:0000256" key="5">
    <source>
        <dbReference type="PROSITE-ProRule" id="PRU00169"/>
    </source>
</evidence>
<dbReference type="PRINTS" id="PR00344">
    <property type="entry name" value="BCTRLSENSOR"/>
</dbReference>
<dbReference type="Gene3D" id="3.30.450.20">
    <property type="entry name" value="PAS domain"/>
    <property type="match status" value="1"/>
</dbReference>
<dbReference type="InterPro" id="IPR035965">
    <property type="entry name" value="PAS-like_dom_sf"/>
</dbReference>
<dbReference type="SMART" id="SM00387">
    <property type="entry name" value="HATPase_c"/>
    <property type="match status" value="1"/>
</dbReference>
<dbReference type="PANTHER" id="PTHR45339:SF1">
    <property type="entry name" value="HYBRID SIGNAL TRANSDUCTION HISTIDINE KINASE J"/>
    <property type="match status" value="1"/>
</dbReference>
<dbReference type="EMBL" id="JAPFPW010000002">
    <property type="protein sequence ID" value="MCW7752901.1"/>
    <property type="molecule type" value="Genomic_DNA"/>
</dbReference>
<evidence type="ECO:0000256" key="4">
    <source>
        <dbReference type="ARBA" id="ARBA00023012"/>
    </source>
</evidence>
<dbReference type="InterPro" id="IPR003594">
    <property type="entry name" value="HATPase_dom"/>
</dbReference>
<keyword evidence="3 5" id="KW-0597">Phosphoprotein</keyword>
<dbReference type="Pfam" id="PF00072">
    <property type="entry name" value="Response_reg"/>
    <property type="match status" value="1"/>
</dbReference>
<dbReference type="PANTHER" id="PTHR45339">
    <property type="entry name" value="HYBRID SIGNAL TRANSDUCTION HISTIDINE KINASE J"/>
    <property type="match status" value="1"/>
</dbReference>
<dbReference type="PROSITE" id="PS50109">
    <property type="entry name" value="HIS_KIN"/>
    <property type="match status" value="1"/>
</dbReference>
<dbReference type="Proteomes" id="UP001209681">
    <property type="component" value="Unassembled WGS sequence"/>
</dbReference>
<feature type="modified residue" description="4-aspartylphosphate" evidence="5">
    <location>
        <position position="58"/>
    </location>
</feature>
<dbReference type="InterPro" id="IPR036097">
    <property type="entry name" value="HisK_dim/P_sf"/>
</dbReference>
<keyword evidence="10" id="KW-1185">Reference proteome</keyword>
<proteinExistence type="predicted"/>
<gene>
    <name evidence="9" type="ORF">OOT00_02765</name>
</gene>
<comment type="caution">
    <text evidence="9">The sequence shown here is derived from an EMBL/GenBank/DDBJ whole genome shotgun (WGS) entry which is preliminary data.</text>
</comment>
<feature type="domain" description="Histidine kinase" evidence="6">
    <location>
        <begin position="277"/>
        <end position="501"/>
    </location>
</feature>
<dbReference type="CDD" id="cd00082">
    <property type="entry name" value="HisKA"/>
    <property type="match status" value="1"/>
</dbReference>
<feature type="domain" description="PAS" evidence="8">
    <location>
        <begin position="134"/>
        <end position="180"/>
    </location>
</feature>
<dbReference type="InterPro" id="IPR004358">
    <property type="entry name" value="Sig_transdc_His_kin-like_C"/>
</dbReference>
<dbReference type="Gene3D" id="3.40.50.2300">
    <property type="match status" value="1"/>
</dbReference>
<evidence type="ECO:0000256" key="3">
    <source>
        <dbReference type="ARBA" id="ARBA00022553"/>
    </source>
</evidence>
<evidence type="ECO:0000259" key="8">
    <source>
        <dbReference type="PROSITE" id="PS50112"/>
    </source>
</evidence>
<dbReference type="PROSITE" id="PS50110">
    <property type="entry name" value="RESPONSE_REGULATORY"/>
    <property type="match status" value="1"/>
</dbReference>
<dbReference type="Pfam" id="PF02518">
    <property type="entry name" value="HATPase_c"/>
    <property type="match status" value="1"/>
</dbReference>
<dbReference type="Gene3D" id="3.30.565.10">
    <property type="entry name" value="Histidine kinase-like ATPase, C-terminal domain"/>
    <property type="match status" value="1"/>
</dbReference>
<sequence>MTVQAPPPRIMIIDDTPANLTLMQEILQTHGYRTVAFPNGTMALAAVNENPPDLILLDIRMPEMDGFEVCRHLKQHPLSHNIPVIFISALNETEDKLKAFAAGGVDYVSKPFQPEEIHARVKTHLRLQRLLRESEQRQEVLIQELPDLVMRYDRQGRHLFISSNIKEINNIQPSDYIGKTHRDLNFDPAICQFWENALETVFRTAASLETEYTFSGREKPMIHHIKIIPEYSLSGGIVSALAVSRDITPQKKAEKAMLQAKEAAEAANLVKSEFLANMSHELRTPLNGILGVMYLLQNTSPDTENAEIIRLGINSANRLAHLLTDIIDFANLKSGKPHVAMEDFDLQRVCESIHGLFALTAMEKKVTFTITKEEPLPGPLMGDAARLRQILFHLVGNALKFTKQGTVHLEIIPLIPLPVAPHTVRILFVIADTGIGISQDLMEQIWEPFRQAENSSTRCYEGAGLGLALIRKHVLTMGGTLSIDSIQGKGTEVFLLLPFNLSLSSQHE</sequence>
<dbReference type="Pfam" id="PF08448">
    <property type="entry name" value="PAS_4"/>
    <property type="match status" value="1"/>
</dbReference>